<protein>
    <submittedName>
        <fullName evidence="8">ABC transporter permease</fullName>
    </submittedName>
</protein>
<keyword evidence="5 7" id="KW-0472">Membrane</keyword>
<dbReference type="AlphaFoldDB" id="A0A937RFB0"/>
<proteinExistence type="predicted"/>
<reference evidence="8" key="1">
    <citation type="submission" date="2020-12" db="EMBL/GenBank/DDBJ databases">
        <title>Genomic characterization of non-nitrogen-fixing Frankia strains.</title>
        <authorList>
            <person name="Carlos-Shanley C."/>
            <person name="Guerra T."/>
            <person name="Hahn D."/>
        </authorList>
    </citation>
    <scope>NUCLEOTIDE SEQUENCE</scope>
    <source>
        <strain evidence="8">CN6</strain>
    </source>
</reference>
<dbReference type="Proteomes" id="UP000604475">
    <property type="component" value="Unassembled WGS sequence"/>
</dbReference>
<comment type="caution">
    <text evidence="8">The sequence shown here is derived from an EMBL/GenBank/DDBJ whole genome shotgun (WGS) entry which is preliminary data.</text>
</comment>
<evidence type="ECO:0000313" key="8">
    <source>
        <dbReference type="EMBL" id="MBL7629137.1"/>
    </source>
</evidence>
<sequence>MNEPRTTGAPAAVPTPAEPLGPAPAEALGTPPPVAAAPPDAPPDAPADAPADAPPTDERARVERAALEADAAVTPGVVDAGAGTGSAVTGVAGAVAGLVGGAGKSPAAGAGRRAALARLLGGGAGRNLGLVAALALICVIGLITAGDRFASTDNALTILRLASVIGVVSIGMTFVIAGGGIDLSVGAIVALASVWSTTLATQNMANDSTFLLMVFVALLVATGCGLVNGVLVAYGRIVPFIATLAMLASARGLAEEISNRQTQVVRVQGFRDFFRAEPGGIPVLVIMFALVALAAWVVLNRTTFGRRTFAVGGNPEAARLAGINVRRQTLWLYTLLGFCCGIAAIMITARTTSGTSTHGLLYELDAIAAVVIGGTLLSGGRGTIVGTVLGVLIFTTVSNIFTLNNLTTSTQAMAKGLIIVAAVLLQKRLARESSRT</sequence>
<dbReference type="GO" id="GO:0022857">
    <property type="term" value="F:transmembrane transporter activity"/>
    <property type="evidence" value="ECO:0007669"/>
    <property type="project" value="InterPro"/>
</dbReference>
<evidence type="ECO:0000256" key="4">
    <source>
        <dbReference type="ARBA" id="ARBA00022989"/>
    </source>
</evidence>
<evidence type="ECO:0000256" key="7">
    <source>
        <dbReference type="SAM" id="Phobius"/>
    </source>
</evidence>
<name>A0A937RFB0_9ACTN</name>
<keyword evidence="2" id="KW-1003">Cell membrane</keyword>
<feature type="region of interest" description="Disordered" evidence="6">
    <location>
        <begin position="1"/>
        <end position="61"/>
    </location>
</feature>
<gene>
    <name evidence="8" type="ORF">I7412_18620</name>
</gene>
<evidence type="ECO:0000256" key="2">
    <source>
        <dbReference type="ARBA" id="ARBA00022475"/>
    </source>
</evidence>
<keyword evidence="4 7" id="KW-1133">Transmembrane helix</keyword>
<feature type="transmembrane region" description="Helical" evidence="7">
    <location>
        <begin position="158"/>
        <end position="177"/>
    </location>
</feature>
<dbReference type="EMBL" id="JAEACQ010000214">
    <property type="protein sequence ID" value="MBL7629137.1"/>
    <property type="molecule type" value="Genomic_DNA"/>
</dbReference>
<keyword evidence="9" id="KW-1185">Reference proteome</keyword>
<feature type="compositionally biased region" description="Low complexity" evidence="6">
    <location>
        <begin position="1"/>
        <end position="15"/>
    </location>
</feature>
<dbReference type="InterPro" id="IPR001851">
    <property type="entry name" value="ABC_transp_permease"/>
</dbReference>
<dbReference type="GO" id="GO:0005886">
    <property type="term" value="C:plasma membrane"/>
    <property type="evidence" value="ECO:0007669"/>
    <property type="project" value="UniProtKB-SubCell"/>
</dbReference>
<feature type="transmembrane region" description="Helical" evidence="7">
    <location>
        <begin position="183"/>
        <end position="201"/>
    </location>
</feature>
<organism evidence="8 9">
    <name type="scientific">Frankia nepalensis</name>
    <dbReference type="NCBI Taxonomy" id="1836974"/>
    <lineage>
        <taxon>Bacteria</taxon>
        <taxon>Bacillati</taxon>
        <taxon>Actinomycetota</taxon>
        <taxon>Actinomycetes</taxon>
        <taxon>Frankiales</taxon>
        <taxon>Frankiaceae</taxon>
        <taxon>Frankia</taxon>
    </lineage>
</organism>
<evidence type="ECO:0000256" key="3">
    <source>
        <dbReference type="ARBA" id="ARBA00022692"/>
    </source>
</evidence>
<evidence type="ECO:0000256" key="1">
    <source>
        <dbReference type="ARBA" id="ARBA00004651"/>
    </source>
</evidence>
<feature type="transmembrane region" description="Helical" evidence="7">
    <location>
        <begin position="384"/>
        <end position="402"/>
    </location>
</feature>
<evidence type="ECO:0000256" key="5">
    <source>
        <dbReference type="ARBA" id="ARBA00023136"/>
    </source>
</evidence>
<evidence type="ECO:0000256" key="6">
    <source>
        <dbReference type="SAM" id="MobiDB-lite"/>
    </source>
</evidence>
<dbReference type="CDD" id="cd06579">
    <property type="entry name" value="TM_PBP1_transp_AraH_like"/>
    <property type="match status" value="1"/>
</dbReference>
<dbReference type="PANTHER" id="PTHR32196">
    <property type="entry name" value="ABC TRANSPORTER PERMEASE PROTEIN YPHD-RELATED-RELATED"/>
    <property type="match status" value="1"/>
</dbReference>
<feature type="transmembrane region" description="Helical" evidence="7">
    <location>
        <begin position="330"/>
        <end position="348"/>
    </location>
</feature>
<comment type="subcellular location">
    <subcellularLocation>
        <location evidence="1">Cell membrane</location>
        <topology evidence="1">Multi-pass membrane protein</topology>
    </subcellularLocation>
</comment>
<dbReference type="Pfam" id="PF02653">
    <property type="entry name" value="BPD_transp_2"/>
    <property type="match status" value="1"/>
</dbReference>
<feature type="transmembrane region" description="Helical" evidence="7">
    <location>
        <begin position="279"/>
        <end position="299"/>
    </location>
</feature>
<keyword evidence="3 7" id="KW-0812">Transmembrane</keyword>
<feature type="transmembrane region" description="Helical" evidence="7">
    <location>
        <begin position="128"/>
        <end position="146"/>
    </location>
</feature>
<feature type="transmembrane region" description="Helical" evidence="7">
    <location>
        <begin position="210"/>
        <end position="234"/>
    </location>
</feature>
<feature type="compositionally biased region" description="Pro residues" evidence="6">
    <location>
        <begin position="30"/>
        <end position="45"/>
    </location>
</feature>
<evidence type="ECO:0000313" key="9">
    <source>
        <dbReference type="Proteomes" id="UP000604475"/>
    </source>
</evidence>
<accession>A0A937RFB0</accession>
<dbReference type="PANTHER" id="PTHR32196:SF72">
    <property type="entry name" value="RIBOSE IMPORT PERMEASE PROTEIN RBSC"/>
    <property type="match status" value="1"/>
</dbReference>